<dbReference type="EMBL" id="JAGRRH010000009">
    <property type="protein sequence ID" value="KAG7364554.1"/>
    <property type="molecule type" value="Genomic_DNA"/>
</dbReference>
<gene>
    <name evidence="2" type="ORF">IV203_037756</name>
</gene>
<feature type="region of interest" description="Disordered" evidence="1">
    <location>
        <begin position="491"/>
        <end position="518"/>
    </location>
</feature>
<evidence type="ECO:0008006" key="4">
    <source>
        <dbReference type="Google" id="ProtNLM"/>
    </source>
</evidence>
<name>A0A9K3LMK2_9STRA</name>
<protein>
    <recommendedName>
        <fullName evidence="4">PDZ domain-containing protein</fullName>
    </recommendedName>
</protein>
<comment type="caution">
    <text evidence="2">The sequence shown here is derived from an EMBL/GenBank/DDBJ whole genome shotgun (WGS) entry which is preliminary data.</text>
</comment>
<organism evidence="2 3">
    <name type="scientific">Nitzschia inconspicua</name>
    <dbReference type="NCBI Taxonomy" id="303405"/>
    <lineage>
        <taxon>Eukaryota</taxon>
        <taxon>Sar</taxon>
        <taxon>Stramenopiles</taxon>
        <taxon>Ochrophyta</taxon>
        <taxon>Bacillariophyta</taxon>
        <taxon>Bacillariophyceae</taxon>
        <taxon>Bacillariophycidae</taxon>
        <taxon>Bacillariales</taxon>
        <taxon>Bacillariaceae</taxon>
        <taxon>Nitzschia</taxon>
    </lineage>
</organism>
<accession>A0A9K3LMK2</accession>
<evidence type="ECO:0000313" key="2">
    <source>
        <dbReference type="EMBL" id="KAG7364554.1"/>
    </source>
</evidence>
<keyword evidence="3" id="KW-1185">Reference proteome</keyword>
<dbReference type="AlphaFoldDB" id="A0A9K3LMK2"/>
<dbReference type="Proteomes" id="UP000693970">
    <property type="component" value="Unassembled WGS sequence"/>
</dbReference>
<feature type="region of interest" description="Disordered" evidence="1">
    <location>
        <begin position="346"/>
        <end position="372"/>
    </location>
</feature>
<evidence type="ECO:0000256" key="1">
    <source>
        <dbReference type="SAM" id="MobiDB-lite"/>
    </source>
</evidence>
<sequence>MTERGEATPRTANRHNTTTSEDDGDGAESSIEYPTVAGSEVDAIGNGSNPEPESAQDVSRALFATQTNGHSTEAVHHETSPPMDDTAKVQQKNGDIQSEKNPDAIHINSANRSKEKPTKRRKIKSSKRKEETKGRKFSSNQPHFSRKRGRPARMVPIERIANSTAEAQPLLPGNQYTTTLHRRAVRKLPEAERQQHSTDQDLDECGDVSLGMKLIVVGGRVIVQNLNDLVDGLASPAQLAGKIQRGDVLLAIGSVSLVNLPVDQLMDGLRPLSTPGPGGYYERNLVLRFESGSGLELLKIHEEGQIAKSNRQEPTDAMFSLFPMVDQLSGAPLFESHVDMMDMMEEKGEHKDEETKQSHSEDEFDDDSAKAPKSETIVKDLDALIASTLAKERTIDQERFQSEYFDWREDLSVLLRKTVSLIKEGDSEGGRLTQTERVALGKRILQITRVLATNMEEIDKGRDLRSFKTWSTNFSLRSGVSARRRHFMDSTSFRSSRGADDDSLEENDSIASEHSDGSLEGVDADTLLLGLAARDEIWRKQVLDALEKAVWEAHNGDEDGREDENSTIENQTTNINEALSQQLGNFLFGDMTKIVKHERRSLALPPVEITRVLFDLTTNLAAKTPDEITLIGGSSRLSSNVSSLFSATTRTDTKSKAALRADLLVANRFVLDEALPKWLRSFRPLPLEQRRVLWPRSYRRPDATTSTYTGQISEYTGRSSEGDAFTIDSGGGETQGSSPGRKKGMRELVEDQQINSETRSETCFLVTYFFTHQIVGGGGTIEQIAEKGKFIDRYGAYLQMHTCLSFASFVKDEVAITYLLKVAKFDPNHSETIKEIKRSKNLVFYDSLKLSAVLELLHDIPYDDKEERRHLIRDLCVSAYPDILPWQVRQVCLSDEMGNPSLEAQPACSEDELEGFYYSYLSQLLHPFDGNDRARHDDELLEEYCEWSVGLQAHLTKKPDRLENFLNIASRSSIQHHRYKRDLMTLLRLSVVVGKEDLVLDLVDEILDDRKLLLNKDALYEVLNQLRNLGNEALKIMSYASNESTGFRILGRILKLLEKMASSDSIICRDSLVVSDELFSLFQKWKKQVGTSGDDEKIYLLIDFVIDESSAPEDVFRALALWSSSNSCGDLLFPRLRSLLRRGVHFAALKGELSGTLLRLRHARGTFKELNMQTPSSRHTKNGVGIWEDMATANLSIDK</sequence>
<proteinExistence type="predicted"/>
<dbReference type="OrthoDB" id="120383at2759"/>
<evidence type="ECO:0000313" key="3">
    <source>
        <dbReference type="Proteomes" id="UP000693970"/>
    </source>
</evidence>
<feature type="compositionally biased region" description="Polar residues" evidence="1">
    <location>
        <begin position="10"/>
        <end position="19"/>
    </location>
</feature>
<feature type="region of interest" description="Disordered" evidence="1">
    <location>
        <begin position="1"/>
        <end position="153"/>
    </location>
</feature>
<reference evidence="2" key="1">
    <citation type="journal article" date="2021" name="Sci. Rep.">
        <title>Diploid genomic architecture of Nitzschia inconspicua, an elite biomass production diatom.</title>
        <authorList>
            <person name="Oliver A."/>
            <person name="Podell S."/>
            <person name="Pinowska A."/>
            <person name="Traller J.C."/>
            <person name="Smith S.R."/>
            <person name="McClure R."/>
            <person name="Beliaev A."/>
            <person name="Bohutskyi P."/>
            <person name="Hill E.A."/>
            <person name="Rabines A."/>
            <person name="Zheng H."/>
            <person name="Allen L.Z."/>
            <person name="Kuo A."/>
            <person name="Grigoriev I.V."/>
            <person name="Allen A.E."/>
            <person name="Hazlebeck D."/>
            <person name="Allen E.E."/>
        </authorList>
    </citation>
    <scope>NUCLEOTIDE SEQUENCE</scope>
    <source>
        <strain evidence="2">Hildebrandi</strain>
    </source>
</reference>
<reference evidence="2" key="2">
    <citation type="submission" date="2021-04" db="EMBL/GenBank/DDBJ databases">
        <authorList>
            <person name="Podell S."/>
        </authorList>
    </citation>
    <scope>NUCLEOTIDE SEQUENCE</scope>
    <source>
        <strain evidence="2">Hildebrandi</strain>
    </source>
</reference>
<feature type="compositionally biased region" description="Basic residues" evidence="1">
    <location>
        <begin position="117"/>
        <end position="127"/>
    </location>
</feature>
<feature type="region of interest" description="Disordered" evidence="1">
    <location>
        <begin position="713"/>
        <end position="744"/>
    </location>
</feature>